<reference evidence="3 4" key="1">
    <citation type="journal article" date="2012" name="J. Bacteriol.">
        <title>Draft genome sequence of Thermus sp. strain RL, isolated from a hot water spring located atop the Himalayan ranges at Manikaran, India.</title>
        <authorList>
            <person name="Dwivedi V."/>
            <person name="Sangwan N."/>
            <person name="Nigam A."/>
            <person name="Garg N."/>
            <person name="Niharika N."/>
            <person name="Khurana P."/>
            <person name="Khurana J.P."/>
            <person name="Lal R."/>
        </authorList>
    </citation>
    <scope>NUCLEOTIDE SEQUENCE [LARGE SCALE GENOMIC DNA]</scope>
    <source>
        <strain evidence="3 4">RL</strain>
    </source>
</reference>
<dbReference type="PANTHER" id="PTHR43000">
    <property type="entry name" value="DTDP-D-GLUCOSE 4,6-DEHYDRATASE-RELATED"/>
    <property type="match status" value="1"/>
</dbReference>
<sequence>MRVLVTGGAGFIGSHIVEDLLARGLEVAVLDNLATGKRENVPKGVPFFQVDLRDKEEVERAFREFRPTHVSHQAAQASVKVSVEDPVLDFEVNLLGGLNLLEACRQYGVEKLVFASTGGAIYGEVPEGERAEETWPPRPKSPYAASKAAFEHYLSVYGQSYGLKWVSLRYGNVYGPRQDPHGEAGVVAIFAERVLNGLPVTLYARKTPGDEGCVRDYVYVGDVAEAHALALFSLEGIYNVGTGEGHTTREVLEAVAEAAGKAPQVQPAPPRPGDLERSVLSPLKLMAHGWRPKVGFQEGIRLTVDHFRGRLRYPPGGMPPSVGVRFRHPAWFAAVGGSGVALALKAFGFPLRAFLRLEVLAPAGPRQPQAG</sequence>
<dbReference type="SUPFAM" id="SSF51735">
    <property type="entry name" value="NAD(P)-binding Rossmann-fold domains"/>
    <property type="match status" value="1"/>
</dbReference>
<keyword evidence="4" id="KW-1185">Reference proteome</keyword>
<dbReference type="InterPro" id="IPR001509">
    <property type="entry name" value="Epimerase_deHydtase"/>
</dbReference>
<comment type="caution">
    <text evidence="3">The sequence shown here is derived from an EMBL/GenBank/DDBJ whole genome shotgun (WGS) entry which is preliminary data.</text>
</comment>
<dbReference type="EMBL" id="AIJQ01000004">
    <property type="protein sequence ID" value="EIA39505.1"/>
    <property type="molecule type" value="Genomic_DNA"/>
</dbReference>
<feature type="domain" description="NAD-dependent epimerase/dehydratase" evidence="2">
    <location>
        <begin position="3"/>
        <end position="241"/>
    </location>
</feature>
<comment type="similarity">
    <text evidence="1">Belongs to the NAD(P)-dependent epimerase/dehydratase family.</text>
</comment>
<accession>H7GFJ3</accession>
<protein>
    <submittedName>
        <fullName evidence="3">UDP-glucose 4-epimerase</fullName>
    </submittedName>
</protein>
<evidence type="ECO:0000313" key="4">
    <source>
        <dbReference type="Proteomes" id="UP000053186"/>
    </source>
</evidence>
<dbReference type="Gene3D" id="3.90.25.10">
    <property type="entry name" value="UDP-galactose 4-epimerase, domain 1"/>
    <property type="match status" value="1"/>
</dbReference>
<organism evidence="3 4">
    <name type="scientific">Thermus parvatiensis</name>
    <dbReference type="NCBI Taxonomy" id="456163"/>
    <lineage>
        <taxon>Bacteria</taxon>
        <taxon>Thermotogati</taxon>
        <taxon>Deinococcota</taxon>
        <taxon>Deinococci</taxon>
        <taxon>Thermales</taxon>
        <taxon>Thermaceae</taxon>
        <taxon>Thermus</taxon>
    </lineage>
</organism>
<dbReference type="Gene3D" id="3.40.50.720">
    <property type="entry name" value="NAD(P)-binding Rossmann-like Domain"/>
    <property type="match status" value="1"/>
</dbReference>
<dbReference type="Proteomes" id="UP000053186">
    <property type="component" value="Unassembled WGS sequence"/>
</dbReference>
<dbReference type="AlphaFoldDB" id="H7GFJ3"/>
<evidence type="ECO:0000256" key="1">
    <source>
        <dbReference type="ARBA" id="ARBA00007637"/>
    </source>
</evidence>
<dbReference type="PATRIC" id="fig|456163.3.peg.887"/>
<dbReference type="Pfam" id="PF01370">
    <property type="entry name" value="Epimerase"/>
    <property type="match status" value="1"/>
</dbReference>
<evidence type="ECO:0000313" key="3">
    <source>
        <dbReference type="EMBL" id="EIA39505.1"/>
    </source>
</evidence>
<proteinExistence type="inferred from homology"/>
<dbReference type="InterPro" id="IPR036291">
    <property type="entry name" value="NAD(P)-bd_dom_sf"/>
</dbReference>
<name>H7GFJ3_9DEIN</name>
<evidence type="ECO:0000259" key="2">
    <source>
        <dbReference type="Pfam" id="PF01370"/>
    </source>
</evidence>
<gene>
    <name evidence="3" type="ORF">RLTM_04501</name>
</gene>